<dbReference type="PANTHER" id="PTHR46289:SF14">
    <property type="entry name" value="DUF4371 DOMAIN-CONTAINING PROTEIN"/>
    <property type="match status" value="1"/>
</dbReference>
<proteinExistence type="predicted"/>
<name>A0AA88IR82_ARTSF</name>
<sequence length="277" mass="30855">METPDWMPNAVFYKETTVNGKVIGQLVLSLLEEMGLNLLDCVGIGTDGCAMMVSNNCGTVVEIQKKAKNASRCPCFNHALNLSLSRSSAVSSIRNAIGIIREASAIPEKTLDLGAADGHVSDLLDVLAKRRETCDKEFALVFEQGKELSDKIQLAVEVPRITQRQVYRNNPPHTTPEEYYRLVVFIPMLDSVISDLKSRFSRDTLNSFRLTVLLPSNIVNCTDDLLQSSVKDISSMYGQLLGLTVPSTRKTLILAEVHVWRSRWLRVKREGETPSTR</sequence>
<evidence type="ECO:0000313" key="2">
    <source>
        <dbReference type="Proteomes" id="UP001187531"/>
    </source>
</evidence>
<dbReference type="PANTHER" id="PTHR46289">
    <property type="entry name" value="52 KDA REPRESSOR OF THE INHIBITOR OF THE PROTEIN KINASE-LIKE PROTEIN-RELATED"/>
    <property type="match status" value="1"/>
</dbReference>
<protein>
    <submittedName>
        <fullName evidence="1">Uncharacterized protein</fullName>
    </submittedName>
</protein>
<dbReference type="AlphaFoldDB" id="A0AA88IR82"/>
<gene>
    <name evidence="1" type="ORF">QYM36_000636</name>
</gene>
<accession>A0AA88IR82</accession>
<keyword evidence="2" id="KW-1185">Reference proteome</keyword>
<dbReference type="EMBL" id="JAVRJZ010000002">
    <property type="protein sequence ID" value="KAK2726247.1"/>
    <property type="molecule type" value="Genomic_DNA"/>
</dbReference>
<dbReference type="InterPro" id="IPR052958">
    <property type="entry name" value="IFN-induced_PKR_regulator"/>
</dbReference>
<organism evidence="1 2">
    <name type="scientific">Artemia franciscana</name>
    <name type="common">Brine shrimp</name>
    <name type="synonym">Artemia sanfranciscana</name>
    <dbReference type="NCBI Taxonomy" id="6661"/>
    <lineage>
        <taxon>Eukaryota</taxon>
        <taxon>Metazoa</taxon>
        <taxon>Ecdysozoa</taxon>
        <taxon>Arthropoda</taxon>
        <taxon>Crustacea</taxon>
        <taxon>Branchiopoda</taxon>
        <taxon>Anostraca</taxon>
        <taxon>Artemiidae</taxon>
        <taxon>Artemia</taxon>
    </lineage>
</organism>
<reference evidence="1" key="1">
    <citation type="submission" date="2023-07" db="EMBL/GenBank/DDBJ databases">
        <title>Chromosome-level genome assembly of Artemia franciscana.</title>
        <authorList>
            <person name="Jo E."/>
        </authorList>
    </citation>
    <scope>NUCLEOTIDE SEQUENCE</scope>
    <source>
        <tissue evidence="1">Whole body</tissue>
    </source>
</reference>
<dbReference type="Proteomes" id="UP001187531">
    <property type="component" value="Unassembled WGS sequence"/>
</dbReference>
<evidence type="ECO:0000313" key="1">
    <source>
        <dbReference type="EMBL" id="KAK2726247.1"/>
    </source>
</evidence>
<comment type="caution">
    <text evidence="1">The sequence shown here is derived from an EMBL/GenBank/DDBJ whole genome shotgun (WGS) entry which is preliminary data.</text>
</comment>